<dbReference type="Proteomes" id="UP000765509">
    <property type="component" value="Unassembled WGS sequence"/>
</dbReference>
<protein>
    <submittedName>
        <fullName evidence="2">Uncharacterized protein</fullName>
    </submittedName>
</protein>
<keyword evidence="1" id="KW-1133">Transmembrane helix</keyword>
<organism evidence="2 3">
    <name type="scientific">Austropuccinia psidii MF-1</name>
    <dbReference type="NCBI Taxonomy" id="1389203"/>
    <lineage>
        <taxon>Eukaryota</taxon>
        <taxon>Fungi</taxon>
        <taxon>Dikarya</taxon>
        <taxon>Basidiomycota</taxon>
        <taxon>Pucciniomycotina</taxon>
        <taxon>Pucciniomycetes</taxon>
        <taxon>Pucciniales</taxon>
        <taxon>Sphaerophragmiaceae</taxon>
        <taxon>Austropuccinia</taxon>
    </lineage>
</organism>
<gene>
    <name evidence="2" type="ORF">O181_022515</name>
</gene>
<keyword evidence="1" id="KW-0472">Membrane</keyword>
<sequence length="610" mass="71323">MRQVGNRLEMIKGGKKYSHSKQILSTRKLTEESKTRCFEKSNAVLLIRSLVSYAYDTIKRWASGNEKSSSQDKRKPCKFLSFFPLHTNNLKKPTSREMRYYINYWIFLAEFFLKTFGLPSLLYHPDELSERKLIKLDQNIESYWHNSNLHQESAPRIPTIRVLNHDIIELFQQTVQRFGQRNPNIGGFLDQDDIILQIQNKDFLRETRETTQMYHDYETIKGFVNSINERKEDLKKFKAASDGIDVDSNVYMLIKAFQNIQVLIRNRLTASTGLNPRVAVVADLAHLESALAAKTRKFWFYDAARWDTFEIGNKVLEDLTDNLSQALNSMRFLAATASPSGHHSRVIKFQVERLGIKMPFEQCIFELIDFMYKYKISAQNHLQRFFWNDQNIKITANHVKEIYEMSSYGESGKQWFFLPKMTFIINDWKIKHLHNLLGALSPKQEAIFVYDMLIWFADNVLDIQGHEDIGYIQQVSTLIRQMISVVDAPPRKDEEVEYLALYCILHFANKYPTTPEANLVVQEFARMPILQQKYLLMEMGQLLHVSCEDLHDMATHLAKLGRDKIFKHGSVDDDIAAFATKISLSAVHYQTRRIPFEADRNLQTWMKENH</sequence>
<keyword evidence="1" id="KW-0812">Transmembrane</keyword>
<dbReference type="AlphaFoldDB" id="A0A9Q3GY56"/>
<reference evidence="2" key="1">
    <citation type="submission" date="2021-03" db="EMBL/GenBank/DDBJ databases">
        <title>Draft genome sequence of rust myrtle Austropuccinia psidii MF-1, a brazilian biotype.</title>
        <authorList>
            <person name="Quecine M.C."/>
            <person name="Pachon D.M.R."/>
            <person name="Bonatelli M.L."/>
            <person name="Correr F.H."/>
            <person name="Franceschini L.M."/>
            <person name="Leite T.F."/>
            <person name="Margarido G.R.A."/>
            <person name="Almeida C.A."/>
            <person name="Ferrarezi J.A."/>
            <person name="Labate C.A."/>
        </authorList>
    </citation>
    <scope>NUCLEOTIDE SEQUENCE</scope>
    <source>
        <strain evidence="2">MF-1</strain>
    </source>
</reference>
<accession>A0A9Q3GY56</accession>
<dbReference type="EMBL" id="AVOT02006931">
    <property type="protein sequence ID" value="MBW0482800.1"/>
    <property type="molecule type" value="Genomic_DNA"/>
</dbReference>
<comment type="caution">
    <text evidence="2">The sequence shown here is derived from an EMBL/GenBank/DDBJ whole genome shotgun (WGS) entry which is preliminary data.</text>
</comment>
<evidence type="ECO:0000313" key="2">
    <source>
        <dbReference type="EMBL" id="MBW0482800.1"/>
    </source>
</evidence>
<evidence type="ECO:0000313" key="3">
    <source>
        <dbReference type="Proteomes" id="UP000765509"/>
    </source>
</evidence>
<evidence type="ECO:0000256" key="1">
    <source>
        <dbReference type="SAM" id="Phobius"/>
    </source>
</evidence>
<name>A0A9Q3GY56_9BASI</name>
<keyword evidence="3" id="KW-1185">Reference proteome</keyword>
<feature type="transmembrane region" description="Helical" evidence="1">
    <location>
        <begin position="101"/>
        <end position="123"/>
    </location>
</feature>
<proteinExistence type="predicted"/>